<dbReference type="EMBL" id="SEWF01000036">
    <property type="protein sequence ID" value="RYU93827.1"/>
    <property type="molecule type" value="Genomic_DNA"/>
</dbReference>
<feature type="domain" description="Secretion system C-terminal sorting" evidence="2">
    <location>
        <begin position="963"/>
        <end position="1029"/>
    </location>
</feature>
<dbReference type="AlphaFoldDB" id="A0A4Q5LWA1"/>
<keyword evidence="1" id="KW-0732">Signal</keyword>
<dbReference type="RefSeq" id="WP_130023046.1">
    <property type="nucleotide sequence ID" value="NZ_SEWF01000036.1"/>
</dbReference>
<dbReference type="OrthoDB" id="933627at2"/>
<evidence type="ECO:0000313" key="4">
    <source>
        <dbReference type="Proteomes" id="UP000293162"/>
    </source>
</evidence>
<dbReference type="Pfam" id="PF18962">
    <property type="entry name" value="Por_Secre_tail"/>
    <property type="match status" value="1"/>
</dbReference>
<organism evidence="3 4">
    <name type="scientific">Emticicia agri</name>
    <dbReference type="NCBI Taxonomy" id="2492393"/>
    <lineage>
        <taxon>Bacteria</taxon>
        <taxon>Pseudomonadati</taxon>
        <taxon>Bacteroidota</taxon>
        <taxon>Cytophagia</taxon>
        <taxon>Cytophagales</taxon>
        <taxon>Leadbetterellaceae</taxon>
        <taxon>Emticicia</taxon>
    </lineage>
</organism>
<gene>
    <name evidence="3" type="ORF">EWM59_20110</name>
</gene>
<name>A0A4Q5LWA1_9BACT</name>
<feature type="signal peptide" evidence="1">
    <location>
        <begin position="1"/>
        <end position="20"/>
    </location>
</feature>
<accession>A0A4Q5LWA1</accession>
<keyword evidence="4" id="KW-1185">Reference proteome</keyword>
<dbReference type="Proteomes" id="UP000293162">
    <property type="component" value="Unassembled WGS sequence"/>
</dbReference>
<protein>
    <submittedName>
        <fullName evidence="3">T9SS type A sorting domain-containing protein</fullName>
    </submittedName>
</protein>
<proteinExistence type="predicted"/>
<dbReference type="InterPro" id="IPR026444">
    <property type="entry name" value="Secre_tail"/>
</dbReference>
<evidence type="ECO:0000313" key="3">
    <source>
        <dbReference type="EMBL" id="RYU93827.1"/>
    </source>
</evidence>
<feature type="chain" id="PRO_5021014195" evidence="1">
    <location>
        <begin position="21"/>
        <end position="1031"/>
    </location>
</feature>
<comment type="caution">
    <text evidence="3">The sequence shown here is derived from an EMBL/GenBank/DDBJ whole genome shotgun (WGS) entry which is preliminary data.</text>
</comment>
<sequence length="1031" mass="118546">MKKLLTFVCWLMGYAVVAQQQVTDFEGLKIKNLRYVQKVDTINGKLIFSIYNAEISNYSTWVTDGSPENTHLLTDSTGKGPDLIQGSLRAYDYLYLRREYIYRTKGETLERVIPNTSSLEGFHVFNNKILLYYRNYQSNGTENRNVSEFDWLNEDNTRTKWDENVILYKIIDSTLHYLKFNYQTRLYELCRLTKNGVLTKNIIANPNVGIINNFQYLSHHGMDYYFFDVGNGRKMLAKPENSNDDVQLADWGVNSYFPLAVQDSAQHIYFLKYDGTLTFYALSADNELTPWKNVLVSSISLSNNDIYGYGVVYRNFIMTGDKLVFTSTKGSEGINSYFLNVFDLKSGVNIRSKNLVEYFRWYYWDMGISVIDSNTYVLDNLANMKITYSFLKDTVLSVNPYPLKIDSLVTLPQHTLLLSDGIYNFDKGVKTPLLPIRPIYDINQSAGFQFRLFNNRIIYWKYNPVSQYNEVWASKGEKNDLELLVSFKGGFNYWGDNLFVQETKIYFHAANELGGISYYETDGTKAGTRKIFETKAILGNITQNVRKNAAQLIVRLADGANTGNIVIIKDGKGKLVSFPIKNYFETYLTQNDAYITKTDVYTNDLYKVTGDTLTLIDRNIYNTTAYHDSLFYTRGVSMQDNPLDLYTIVDGSATPVRFLTNPINDYGIYGNKLLYTQYLNGSHVFTVVDLPTNKTEISRARSAANGIRQYLNGALVLFRDTKLLLIRNGSMKEYDMGFHPTNGIFAFNKGILLVGVKDITYYDLSNDNISKVLINEYFNASWLLNLLLKDNDFFMIPLGAENEQPTWAYWSVVEKRLWKFNPNIASFANVHKNGAFSSTKNGEHKTYWYFNGSQLIESYQLPDYDPNKVFKTNEHLYAPIATAETGPELYQFDTKSLMAYPEIVHGAEGADIRLAFDYNNQVYVYGFTLDNGWQIWKMSDPKAVFIEPDGPLATEPIVETLVVYPNPTQDRVSVNTEKTLPYRIINTRGQVLMQGKAVPKQEIDIRQLPQGIYLIQLFDERRVYVRKVVKE</sequence>
<evidence type="ECO:0000259" key="2">
    <source>
        <dbReference type="Pfam" id="PF18962"/>
    </source>
</evidence>
<dbReference type="NCBIfam" id="TIGR04183">
    <property type="entry name" value="Por_Secre_tail"/>
    <property type="match status" value="1"/>
</dbReference>
<evidence type="ECO:0000256" key="1">
    <source>
        <dbReference type="SAM" id="SignalP"/>
    </source>
</evidence>
<reference evidence="3 4" key="1">
    <citation type="submission" date="2019-02" db="EMBL/GenBank/DDBJ databases">
        <title>Bacterial novel species Emticicia sp. 17J42-9 isolated from soil.</title>
        <authorList>
            <person name="Jung H.-Y."/>
        </authorList>
    </citation>
    <scope>NUCLEOTIDE SEQUENCE [LARGE SCALE GENOMIC DNA]</scope>
    <source>
        <strain evidence="3 4">17J42-9</strain>
    </source>
</reference>